<accession>A0ABP8ALF0</accession>
<dbReference type="InterPro" id="IPR043148">
    <property type="entry name" value="TagF_C"/>
</dbReference>
<keyword evidence="3" id="KW-1003">Cell membrane</keyword>
<keyword evidence="8" id="KW-1185">Reference proteome</keyword>
<dbReference type="PANTHER" id="PTHR37316">
    <property type="entry name" value="TEICHOIC ACID GLYCEROL-PHOSPHATE PRIMASE"/>
    <property type="match status" value="1"/>
</dbReference>
<evidence type="ECO:0000256" key="4">
    <source>
        <dbReference type="ARBA" id="ARBA00022679"/>
    </source>
</evidence>
<dbReference type="Gene3D" id="3.40.50.12580">
    <property type="match status" value="2"/>
</dbReference>
<dbReference type="Pfam" id="PF04464">
    <property type="entry name" value="Glyphos_transf"/>
    <property type="match status" value="2"/>
</dbReference>
<dbReference type="RefSeq" id="WP_344774171.1">
    <property type="nucleotide sequence ID" value="NZ_BAABBX010000005.1"/>
</dbReference>
<dbReference type="InterPro" id="IPR043149">
    <property type="entry name" value="TagF_N"/>
</dbReference>
<evidence type="ECO:0000256" key="5">
    <source>
        <dbReference type="ARBA" id="ARBA00022944"/>
    </source>
</evidence>
<dbReference type="Proteomes" id="UP001500213">
    <property type="component" value="Unassembled WGS sequence"/>
</dbReference>
<dbReference type="PANTHER" id="PTHR37316:SF3">
    <property type="entry name" value="TEICHOIC ACID GLYCEROL-PHOSPHATE TRANSFERASE"/>
    <property type="match status" value="1"/>
</dbReference>
<dbReference type="InterPro" id="IPR051612">
    <property type="entry name" value="Teichoic_Acid_Biosynth"/>
</dbReference>
<comment type="caution">
    <text evidence="7">The sequence shown here is derived from an EMBL/GenBank/DDBJ whole genome shotgun (WGS) entry which is preliminary data.</text>
</comment>
<evidence type="ECO:0000256" key="3">
    <source>
        <dbReference type="ARBA" id="ARBA00022475"/>
    </source>
</evidence>
<comment type="similarity">
    <text evidence="2">Belongs to the CDP-glycerol glycerophosphotransferase family.</text>
</comment>
<keyword evidence="5" id="KW-0777">Teichoic acid biosynthesis</keyword>
<evidence type="ECO:0000313" key="7">
    <source>
        <dbReference type="EMBL" id="GAA4185880.1"/>
    </source>
</evidence>
<keyword evidence="4" id="KW-0808">Transferase</keyword>
<comment type="subcellular location">
    <subcellularLocation>
        <location evidence="1">Cell membrane</location>
        <topology evidence="1">Peripheral membrane protein</topology>
    </subcellularLocation>
</comment>
<reference evidence="8" key="1">
    <citation type="journal article" date="2019" name="Int. J. Syst. Evol. Microbiol.">
        <title>The Global Catalogue of Microorganisms (GCM) 10K type strain sequencing project: providing services to taxonomists for standard genome sequencing and annotation.</title>
        <authorList>
            <consortium name="The Broad Institute Genomics Platform"/>
            <consortium name="The Broad Institute Genome Sequencing Center for Infectious Disease"/>
            <person name="Wu L."/>
            <person name="Ma J."/>
        </authorList>
    </citation>
    <scope>NUCLEOTIDE SEQUENCE [LARGE SCALE GENOMIC DNA]</scope>
    <source>
        <strain evidence="8">JCM 17593</strain>
    </source>
</reference>
<keyword evidence="6" id="KW-0472">Membrane</keyword>
<evidence type="ECO:0000256" key="6">
    <source>
        <dbReference type="ARBA" id="ARBA00023136"/>
    </source>
</evidence>
<evidence type="ECO:0000313" key="8">
    <source>
        <dbReference type="Proteomes" id="UP001500213"/>
    </source>
</evidence>
<evidence type="ECO:0008006" key="9">
    <source>
        <dbReference type="Google" id="ProtNLM"/>
    </source>
</evidence>
<dbReference type="InterPro" id="IPR007554">
    <property type="entry name" value="Glycerophosphate_synth"/>
</dbReference>
<dbReference type="EMBL" id="BAABBX010000005">
    <property type="protein sequence ID" value="GAA4185880.1"/>
    <property type="molecule type" value="Genomic_DNA"/>
</dbReference>
<evidence type="ECO:0000256" key="1">
    <source>
        <dbReference type="ARBA" id="ARBA00004202"/>
    </source>
</evidence>
<organism evidence="7 8">
    <name type="scientific">Gryllotalpicola kribbensis</name>
    <dbReference type="NCBI Taxonomy" id="993084"/>
    <lineage>
        <taxon>Bacteria</taxon>
        <taxon>Bacillati</taxon>
        <taxon>Actinomycetota</taxon>
        <taxon>Actinomycetes</taxon>
        <taxon>Micrococcales</taxon>
        <taxon>Microbacteriaceae</taxon>
        <taxon>Gryllotalpicola</taxon>
    </lineage>
</organism>
<name>A0ABP8ALF0_9MICO</name>
<gene>
    <name evidence="7" type="ORF">GCM10022288_08630</name>
</gene>
<dbReference type="SUPFAM" id="SSF53756">
    <property type="entry name" value="UDP-Glycosyltransferase/glycogen phosphorylase"/>
    <property type="match status" value="1"/>
</dbReference>
<dbReference type="Gene3D" id="3.40.50.11820">
    <property type="match status" value="2"/>
</dbReference>
<sequence>MGRFTFAAGNVRKIAALPLYGFGRLAASLVPRTPGLWAFGSGIGVGEGALAVLDHVRAHEAGARVVWLARNSRDLADARALGIPAAMRYSWRGFRLTLRAQVLVVTHGFGDVNRFATHGAFVVNVWHGIPFKRLRIDSPEAMRVPVVGRLPFVARLVRRAYSRSGRGISLFSTASPLAAARIRSAFALTERQAVVTGDPRDDVLLAGSRDERERAARERIALALNEPRALTARLVMYAPTWRDGRAHPAVPSAEEWVELDRLLERADALLLIRSHPLGRGDFAPGVAASDRIALLGADLQPDITPVLPAVDTLITDYSSIAFDFALTGGAILFLAPDVADYVGRRGAYEPYADFSGGREVASWGSLLPVLAGVLTAASARAPFVEHAAWLADRYHSFHDGRATERLVELIGRRLAGDAAAMPPAAPSLAAAVPLRVDAVRVEGAGPGTGYALIAEGPVTGAAPETALLRGTRAVLPGEVVAEGGRWRARIPLEVTNWGTPTVPRSGEYALTVMGPGGHPLELETVATLPPARRHGTSFRLEVSAARGAITVALGAPLADAEAGAANQRRLHAEYRASREPLEKAVFFESYFGNNVSCNPLGIDRALAASHPEVTRYWSVADASVQVPEGAVRVIEGSAEWWHARATARLLVVNDWLRKRWHKRPGQTVLQTWHGTPLKKLALDKSGLRLRSRAAALAESRRWDILLAQNPFSAEVFRSAYAFRGPIWNEGYPRNDIVARNEARDAVRARLGVAPEATVVLYAPTWRDDRPGAVDHLDVAAFARRVGPGFVTLIRGHSRTLQPGASVTAPGVIDVTGYPEISELYLAADVLITDYSSVMFDFTVTGKPIFFYVPDFEHYRDQTRGFTFDLFPVAPGPVTTSITELVDAVTDAPAAAATHATRYAEWRARFNPQDDGQAGARVVERIFREGLL</sequence>
<evidence type="ECO:0000256" key="2">
    <source>
        <dbReference type="ARBA" id="ARBA00010488"/>
    </source>
</evidence>
<proteinExistence type="inferred from homology"/>
<protein>
    <recommendedName>
        <fullName evidence="9">Glycosyl/glycerophosphate transferase</fullName>
    </recommendedName>
</protein>